<evidence type="ECO:0000256" key="5">
    <source>
        <dbReference type="ARBA" id="ARBA00023049"/>
    </source>
</evidence>
<accession>X1J1B5</accession>
<dbReference type="InterPro" id="IPR050728">
    <property type="entry name" value="Zinc_Metalloprotease_M4"/>
</dbReference>
<feature type="compositionally biased region" description="Polar residues" evidence="6">
    <location>
        <begin position="200"/>
        <end position="219"/>
    </location>
</feature>
<dbReference type="InterPro" id="IPR023612">
    <property type="entry name" value="Peptidase_M4"/>
</dbReference>
<evidence type="ECO:0000256" key="3">
    <source>
        <dbReference type="ARBA" id="ARBA00022801"/>
    </source>
</evidence>
<evidence type="ECO:0000256" key="2">
    <source>
        <dbReference type="ARBA" id="ARBA00022670"/>
    </source>
</evidence>
<proteinExistence type="inferred from homology"/>
<dbReference type="GO" id="GO:0006508">
    <property type="term" value="P:proteolysis"/>
    <property type="evidence" value="ECO:0007669"/>
    <property type="project" value="UniProtKB-KW"/>
</dbReference>
<protein>
    <recommendedName>
        <fullName evidence="7">Peptidase M4 C-terminal domain-containing protein</fullName>
    </recommendedName>
</protein>
<name>X1J1B5_9ZZZZ</name>
<dbReference type="PANTHER" id="PTHR33794">
    <property type="entry name" value="BACILLOLYSIN"/>
    <property type="match status" value="1"/>
</dbReference>
<dbReference type="EMBL" id="BARU01031768">
    <property type="protein sequence ID" value="GAH63563.1"/>
    <property type="molecule type" value="Genomic_DNA"/>
</dbReference>
<dbReference type="AlphaFoldDB" id="X1J1B5"/>
<keyword evidence="4" id="KW-0862">Zinc</keyword>
<feature type="region of interest" description="Disordered" evidence="6">
    <location>
        <begin position="176"/>
        <end position="262"/>
    </location>
</feature>
<feature type="domain" description="Peptidase M4 C-terminal" evidence="7">
    <location>
        <begin position="1"/>
        <end position="160"/>
    </location>
</feature>
<dbReference type="PANTHER" id="PTHR33794:SF1">
    <property type="entry name" value="BACILLOLYSIN"/>
    <property type="match status" value="1"/>
</dbReference>
<dbReference type="PRINTS" id="PR00730">
    <property type="entry name" value="THERMOLYSIN"/>
</dbReference>
<feature type="non-terminal residue" evidence="8">
    <location>
        <position position="262"/>
    </location>
</feature>
<evidence type="ECO:0000256" key="4">
    <source>
        <dbReference type="ARBA" id="ARBA00022833"/>
    </source>
</evidence>
<comment type="caution">
    <text evidence="8">The sequence shown here is derived from an EMBL/GenBank/DDBJ whole genome shotgun (WGS) entry which is preliminary data.</text>
</comment>
<evidence type="ECO:0000256" key="1">
    <source>
        <dbReference type="ARBA" id="ARBA00009388"/>
    </source>
</evidence>
<dbReference type="InterPro" id="IPR027268">
    <property type="entry name" value="Peptidase_M4/M1_CTD_sf"/>
</dbReference>
<dbReference type="Gene3D" id="1.10.390.10">
    <property type="entry name" value="Neutral Protease Domain 2"/>
    <property type="match status" value="1"/>
</dbReference>
<keyword evidence="3" id="KW-0378">Hydrolase</keyword>
<evidence type="ECO:0000256" key="6">
    <source>
        <dbReference type="SAM" id="MobiDB-lite"/>
    </source>
</evidence>
<comment type="similarity">
    <text evidence="1">Belongs to the peptidase M4 family.</text>
</comment>
<dbReference type="SUPFAM" id="SSF55486">
    <property type="entry name" value="Metalloproteases ('zincins'), catalytic domain"/>
    <property type="match status" value="1"/>
</dbReference>
<evidence type="ECO:0000313" key="8">
    <source>
        <dbReference type="EMBL" id="GAH63563.1"/>
    </source>
</evidence>
<keyword evidence="2" id="KW-0645">Protease</keyword>
<evidence type="ECO:0000259" key="7">
    <source>
        <dbReference type="Pfam" id="PF02868"/>
    </source>
</evidence>
<dbReference type="GO" id="GO:0004222">
    <property type="term" value="F:metalloendopeptidase activity"/>
    <property type="evidence" value="ECO:0007669"/>
    <property type="project" value="InterPro"/>
</dbReference>
<reference evidence="8" key="1">
    <citation type="journal article" date="2014" name="Front. Microbiol.">
        <title>High frequency of phylogenetically diverse reductive dehalogenase-homologous genes in deep subseafloor sedimentary metagenomes.</title>
        <authorList>
            <person name="Kawai M."/>
            <person name="Futagami T."/>
            <person name="Toyoda A."/>
            <person name="Takaki Y."/>
            <person name="Nishi S."/>
            <person name="Hori S."/>
            <person name="Arai W."/>
            <person name="Tsubouchi T."/>
            <person name="Morono Y."/>
            <person name="Uchiyama I."/>
            <person name="Ito T."/>
            <person name="Fujiyama A."/>
            <person name="Inagaki F."/>
            <person name="Takami H."/>
        </authorList>
    </citation>
    <scope>NUCLEOTIDE SEQUENCE</scope>
    <source>
        <strain evidence="8">Expedition CK06-06</strain>
    </source>
</reference>
<feature type="compositionally biased region" description="Basic and acidic residues" evidence="6">
    <location>
        <begin position="220"/>
        <end position="243"/>
    </location>
</feature>
<sequence length="262" mass="27461">YQGQSGALNESVSDIFGVFIEHSFKPDDAKNWVMGEDIAKGTVGLRDFKNPAKGQQPANMKSYVNTQQDNGGVHINSGIPNNAAYLMTMGGANPTSGTVVKFGIGWEKSEKLWYRANTKYFLSTTNFAQAAQAVMQAAKDIALTDNENNIVDCAWKAVGVVQGACAPIVDPKAAPVPTAPGTGAGTGTGTGTGTAPGTADPSSSTPDESSGADTSTTPTKEVDRSRSRDDGLLGLQRRLDGRRGPRTARRSPGGRVRSRGEP</sequence>
<keyword evidence="5" id="KW-0482">Metalloprotease</keyword>
<gene>
    <name evidence="8" type="ORF">S03H2_50196</name>
</gene>
<dbReference type="InterPro" id="IPR001570">
    <property type="entry name" value="Peptidase_M4_C_domain"/>
</dbReference>
<dbReference type="Pfam" id="PF02868">
    <property type="entry name" value="Peptidase_M4_C"/>
    <property type="match status" value="1"/>
</dbReference>
<feature type="compositionally biased region" description="Gly residues" evidence="6">
    <location>
        <begin position="182"/>
        <end position="194"/>
    </location>
</feature>
<organism evidence="8">
    <name type="scientific">marine sediment metagenome</name>
    <dbReference type="NCBI Taxonomy" id="412755"/>
    <lineage>
        <taxon>unclassified sequences</taxon>
        <taxon>metagenomes</taxon>
        <taxon>ecological metagenomes</taxon>
    </lineage>
</organism>
<feature type="non-terminal residue" evidence="8">
    <location>
        <position position="1"/>
    </location>
</feature>